<dbReference type="GO" id="GO:0005634">
    <property type="term" value="C:nucleus"/>
    <property type="evidence" value="ECO:0007669"/>
    <property type="project" value="TreeGrafter"/>
</dbReference>
<dbReference type="EMBL" id="KK102016">
    <property type="protein sequence ID" value="KIY98927.1"/>
    <property type="molecule type" value="Genomic_DNA"/>
</dbReference>
<accession>A0A0D2JHU8</accession>
<dbReference type="Gene3D" id="3.20.190.10">
    <property type="entry name" value="MutM-like, N-terminal"/>
    <property type="match status" value="1"/>
</dbReference>
<keyword evidence="6" id="KW-0234">DNA repair</keyword>
<feature type="region of interest" description="Disordered" evidence="10">
    <location>
        <begin position="332"/>
        <end position="556"/>
    </location>
</feature>
<dbReference type="SMART" id="SM00898">
    <property type="entry name" value="Fapy_DNA_glyco"/>
    <property type="match status" value="1"/>
</dbReference>
<comment type="similarity">
    <text evidence="2">Belongs to the FPG family.</text>
</comment>
<dbReference type="GO" id="GO:0006284">
    <property type="term" value="P:base-excision repair"/>
    <property type="evidence" value="ECO:0007669"/>
    <property type="project" value="InterPro"/>
</dbReference>
<proteinExistence type="inferred from homology"/>
<name>A0A0D2JHU8_9CHLO</name>
<dbReference type="PANTHER" id="PTHR22993">
    <property type="entry name" value="FORMAMIDOPYRIMIDINE-DNA GLYCOSYLASE"/>
    <property type="match status" value="1"/>
</dbReference>
<keyword evidence="7 12" id="KW-0456">Lyase</keyword>
<evidence type="ECO:0000256" key="7">
    <source>
        <dbReference type="ARBA" id="ARBA00023239"/>
    </source>
</evidence>
<dbReference type="EC" id="4.2.99.18" evidence="12"/>
<dbReference type="InterPro" id="IPR010979">
    <property type="entry name" value="Ribosomal_uS13-like_H2TH"/>
</dbReference>
<feature type="compositionally biased region" description="Acidic residues" evidence="10">
    <location>
        <begin position="382"/>
        <end position="416"/>
    </location>
</feature>
<evidence type="ECO:0000256" key="6">
    <source>
        <dbReference type="ARBA" id="ARBA00023204"/>
    </source>
</evidence>
<dbReference type="InterPro" id="IPR015886">
    <property type="entry name" value="H2TH_FPG"/>
</dbReference>
<evidence type="ECO:0000256" key="4">
    <source>
        <dbReference type="ARBA" id="ARBA00022801"/>
    </source>
</evidence>
<dbReference type="GO" id="GO:0008270">
    <property type="term" value="F:zinc ion binding"/>
    <property type="evidence" value="ECO:0007669"/>
    <property type="project" value="InterPro"/>
</dbReference>
<feature type="compositionally biased region" description="Gly residues" evidence="10">
    <location>
        <begin position="500"/>
        <end position="510"/>
    </location>
</feature>
<evidence type="ECO:0000313" key="12">
    <source>
        <dbReference type="EMBL" id="KIY98927.1"/>
    </source>
</evidence>
<reference evidence="12 13" key="1">
    <citation type="journal article" date="2013" name="BMC Genomics">
        <title>Reconstruction of the lipid metabolism for the microalga Monoraphidium neglectum from its genome sequence reveals characteristics suitable for biofuel production.</title>
        <authorList>
            <person name="Bogen C."/>
            <person name="Al-Dilaimi A."/>
            <person name="Albersmeier A."/>
            <person name="Wichmann J."/>
            <person name="Grundmann M."/>
            <person name="Rupp O."/>
            <person name="Lauersen K.J."/>
            <person name="Blifernez-Klassen O."/>
            <person name="Kalinowski J."/>
            <person name="Goesmann A."/>
            <person name="Mussgnug J.H."/>
            <person name="Kruse O."/>
        </authorList>
    </citation>
    <scope>NUCLEOTIDE SEQUENCE [LARGE SCALE GENOMIC DNA]</scope>
    <source>
        <strain evidence="12 13">SAG 48.87</strain>
    </source>
</reference>
<organism evidence="12 13">
    <name type="scientific">Monoraphidium neglectum</name>
    <dbReference type="NCBI Taxonomy" id="145388"/>
    <lineage>
        <taxon>Eukaryota</taxon>
        <taxon>Viridiplantae</taxon>
        <taxon>Chlorophyta</taxon>
        <taxon>core chlorophytes</taxon>
        <taxon>Chlorophyceae</taxon>
        <taxon>CS clade</taxon>
        <taxon>Sphaeropleales</taxon>
        <taxon>Selenastraceae</taxon>
        <taxon>Monoraphidium</taxon>
    </lineage>
</organism>
<feature type="compositionally biased region" description="Gly residues" evidence="10">
    <location>
        <begin position="546"/>
        <end position="556"/>
    </location>
</feature>
<dbReference type="KEGG" id="mng:MNEG_9036"/>
<dbReference type="SUPFAM" id="SSF46946">
    <property type="entry name" value="S13-like H2TH domain"/>
    <property type="match status" value="1"/>
</dbReference>
<keyword evidence="8" id="KW-0511">Multifunctional enzyme</keyword>
<evidence type="ECO:0000256" key="10">
    <source>
        <dbReference type="SAM" id="MobiDB-lite"/>
    </source>
</evidence>
<sequence length="556" mass="58031">MPELPEVEDARLDLQEHLQGKRIITCVAADDAKVLEGCTHEEMKAALEGRTVEQVGRKGKNLWVQLSGPGPALLIHLGMDGELLVKGPDGSMLRDFKGREPGARYGSRQPRAAATRLLELKFEDGSGLAFDEWRRAPDDSCEVPYGDASILEAQPPTTRLLVQSGLPGSPSDAPANSFGRLRLVQGDPAKCDAFAKLGFDPLTEMPSLEDFEARLMKRKRSALKAVLLDQAFAAGVGNWVADEILYCARLHPEQPVADLGREHVAALHEAVRSVVATAVAVRADAARYPPGWIFHSRWTSRKDGVVDGRIMKTAGGRTSAYVPELQKLVGGAGKGGTGEAEGDGGGKKPASAGKKAAAPRGGRGKAAAGRGTGKRRRKADTESEEESAESEEESEDESEEKSEEESEESEESEEEAAAPPPRQQQQQRRRQVQEQEREQDGGAGSPTESVSSAEGPLSGAAKSKGRGRARGPAAAAGRGRGRGRAAAAAAAATTEAATRGGAGGGKAGGGGRKRKGGEGAADGDQADGGDTKAEPAARGGRRGRAAGSGGAKRGKA</sequence>
<dbReference type="Pfam" id="PF06831">
    <property type="entry name" value="H2TH"/>
    <property type="match status" value="1"/>
</dbReference>
<evidence type="ECO:0000313" key="13">
    <source>
        <dbReference type="Proteomes" id="UP000054498"/>
    </source>
</evidence>
<dbReference type="InterPro" id="IPR035937">
    <property type="entry name" value="FPG_N"/>
</dbReference>
<keyword evidence="5" id="KW-0238">DNA-binding</keyword>
<evidence type="ECO:0000256" key="9">
    <source>
        <dbReference type="ARBA" id="ARBA00023295"/>
    </source>
</evidence>
<keyword evidence="4" id="KW-0378">Hydrolase</keyword>
<dbReference type="Proteomes" id="UP000054498">
    <property type="component" value="Unassembled WGS sequence"/>
</dbReference>
<keyword evidence="13" id="KW-1185">Reference proteome</keyword>
<evidence type="ECO:0000256" key="2">
    <source>
        <dbReference type="ARBA" id="ARBA00009409"/>
    </source>
</evidence>
<comment type="catalytic activity">
    <reaction evidence="1">
        <text>Hydrolysis of DNA containing ring-opened 7-methylguanine residues, releasing 2,6-diamino-4-hydroxy-5-(N-methyl)formamidopyrimidine.</text>
        <dbReference type="EC" id="3.2.2.23"/>
    </reaction>
</comment>
<keyword evidence="9" id="KW-0326">Glycosidase</keyword>
<evidence type="ECO:0000256" key="1">
    <source>
        <dbReference type="ARBA" id="ARBA00001668"/>
    </source>
</evidence>
<protein>
    <submittedName>
        <fullName evidence="12">Formamidopyrimidine-DNA glycosylase</fullName>
        <ecNumber evidence="12">4.2.99.18</ecNumber>
    </submittedName>
</protein>
<dbReference type="PROSITE" id="PS51068">
    <property type="entry name" value="FPG_CAT"/>
    <property type="match status" value="1"/>
</dbReference>
<evidence type="ECO:0000256" key="3">
    <source>
        <dbReference type="ARBA" id="ARBA00022763"/>
    </source>
</evidence>
<evidence type="ECO:0000256" key="5">
    <source>
        <dbReference type="ARBA" id="ARBA00023125"/>
    </source>
</evidence>
<dbReference type="GO" id="GO:0140078">
    <property type="term" value="F:class I DNA-(apurinic or apyrimidinic site) endonuclease activity"/>
    <property type="evidence" value="ECO:0007669"/>
    <property type="project" value="UniProtKB-EC"/>
</dbReference>
<evidence type="ECO:0000256" key="8">
    <source>
        <dbReference type="ARBA" id="ARBA00023268"/>
    </source>
</evidence>
<dbReference type="GeneID" id="25741911"/>
<dbReference type="PANTHER" id="PTHR22993:SF9">
    <property type="entry name" value="FORMAMIDOPYRIMIDINE-DNA GLYCOSYLASE"/>
    <property type="match status" value="1"/>
</dbReference>
<dbReference type="InterPro" id="IPR012319">
    <property type="entry name" value="FPG_cat"/>
</dbReference>
<feature type="compositionally biased region" description="Low complexity" evidence="10">
    <location>
        <begin position="484"/>
        <end position="499"/>
    </location>
</feature>
<dbReference type="Gene3D" id="1.10.8.50">
    <property type="match status" value="1"/>
</dbReference>
<keyword evidence="3" id="KW-0227">DNA damage</keyword>
<feature type="compositionally biased region" description="Low complexity" evidence="10">
    <location>
        <begin position="348"/>
        <end position="369"/>
    </location>
</feature>
<dbReference type="STRING" id="145388.A0A0D2JHU8"/>
<dbReference type="AlphaFoldDB" id="A0A0D2JHU8"/>
<dbReference type="GO" id="GO:0003684">
    <property type="term" value="F:damaged DNA binding"/>
    <property type="evidence" value="ECO:0007669"/>
    <property type="project" value="InterPro"/>
</dbReference>
<dbReference type="SUPFAM" id="SSF81624">
    <property type="entry name" value="N-terminal domain of MutM-like DNA repair proteins"/>
    <property type="match status" value="1"/>
</dbReference>
<dbReference type="SMART" id="SM01232">
    <property type="entry name" value="H2TH"/>
    <property type="match status" value="1"/>
</dbReference>
<feature type="domain" description="Formamidopyrimidine-DNA glycosylase catalytic" evidence="11">
    <location>
        <begin position="2"/>
        <end position="102"/>
    </location>
</feature>
<dbReference type="OrthoDB" id="444592at2759"/>
<evidence type="ECO:0000259" key="11">
    <source>
        <dbReference type="PROSITE" id="PS51068"/>
    </source>
</evidence>
<dbReference type="RefSeq" id="XP_013897947.1">
    <property type="nucleotide sequence ID" value="XM_014042493.1"/>
</dbReference>
<dbReference type="FunFam" id="1.10.8.50:FF:000009">
    <property type="entry name" value="Formamidopyrimidine-DNA glycosylase"/>
    <property type="match status" value="1"/>
</dbReference>
<gene>
    <name evidence="12" type="ORF">MNEG_9036</name>
</gene>
<dbReference type="GO" id="GO:0008534">
    <property type="term" value="F:oxidized purine nucleobase lesion DNA N-glycosylase activity"/>
    <property type="evidence" value="ECO:0007669"/>
    <property type="project" value="UniProtKB-EC"/>
</dbReference>
<dbReference type="Pfam" id="PF01149">
    <property type="entry name" value="Fapy_DNA_glyco"/>
    <property type="match status" value="1"/>
</dbReference>
<feature type="compositionally biased region" description="Basic and acidic residues" evidence="10">
    <location>
        <begin position="431"/>
        <end position="440"/>
    </location>
</feature>